<comment type="caution">
    <text evidence="1">The sequence shown here is derived from an EMBL/GenBank/DDBJ whole genome shotgun (WGS) entry which is preliminary data.</text>
</comment>
<name>A0ABR3IRX3_9AGAR</name>
<accession>A0ABR3IRX3</accession>
<organism evidence="1 2">
    <name type="scientific">Hohenbuehelia grisea</name>
    <dbReference type="NCBI Taxonomy" id="104357"/>
    <lineage>
        <taxon>Eukaryota</taxon>
        <taxon>Fungi</taxon>
        <taxon>Dikarya</taxon>
        <taxon>Basidiomycota</taxon>
        <taxon>Agaricomycotina</taxon>
        <taxon>Agaricomycetes</taxon>
        <taxon>Agaricomycetidae</taxon>
        <taxon>Agaricales</taxon>
        <taxon>Pleurotineae</taxon>
        <taxon>Pleurotaceae</taxon>
        <taxon>Hohenbuehelia</taxon>
    </lineage>
</organism>
<dbReference type="Proteomes" id="UP001556367">
    <property type="component" value="Unassembled WGS sequence"/>
</dbReference>
<evidence type="ECO:0000313" key="1">
    <source>
        <dbReference type="EMBL" id="KAL0946056.1"/>
    </source>
</evidence>
<evidence type="ECO:0000313" key="2">
    <source>
        <dbReference type="Proteomes" id="UP001556367"/>
    </source>
</evidence>
<reference evidence="2" key="1">
    <citation type="submission" date="2024-06" db="EMBL/GenBank/DDBJ databases">
        <title>Multi-omics analyses provide insights into the biosynthesis of the anticancer antibiotic pleurotin in Hohenbuehelia grisea.</title>
        <authorList>
            <person name="Weaver J.A."/>
            <person name="Alberti F."/>
        </authorList>
    </citation>
    <scope>NUCLEOTIDE SEQUENCE [LARGE SCALE GENOMIC DNA]</scope>
    <source>
        <strain evidence="2">T-177</strain>
    </source>
</reference>
<sequence>MLSSLKYATFEKQSTLNTDDDFDYGNSSDTTQKHIISRRSPTSYSVHGATWETHLQSSRFPGIHLENFI</sequence>
<gene>
    <name evidence="1" type="ORF">HGRIS_012329</name>
</gene>
<dbReference type="EMBL" id="JASNQZ010000015">
    <property type="protein sequence ID" value="KAL0946056.1"/>
    <property type="molecule type" value="Genomic_DNA"/>
</dbReference>
<keyword evidence="2" id="KW-1185">Reference proteome</keyword>
<proteinExistence type="predicted"/>
<protein>
    <submittedName>
        <fullName evidence="1">Uncharacterized protein</fullName>
    </submittedName>
</protein>